<dbReference type="SUPFAM" id="SSF51726">
    <property type="entry name" value="UROD/MetE-like"/>
    <property type="match status" value="1"/>
</dbReference>
<gene>
    <name evidence="2" type="ORF">D1164_16395</name>
</gene>
<dbReference type="RefSeq" id="WP_119350969.1">
    <property type="nucleotide sequence ID" value="NZ_QWET01000013.1"/>
</dbReference>
<organism evidence="2 3">
    <name type="scientific">Mariniphaga sediminis</name>
    <dbReference type="NCBI Taxonomy" id="1628158"/>
    <lineage>
        <taxon>Bacteria</taxon>
        <taxon>Pseudomonadati</taxon>
        <taxon>Bacteroidota</taxon>
        <taxon>Bacteroidia</taxon>
        <taxon>Marinilabiliales</taxon>
        <taxon>Prolixibacteraceae</taxon>
        <taxon>Mariniphaga</taxon>
    </lineage>
</organism>
<dbReference type="InterPro" id="IPR000257">
    <property type="entry name" value="Uroporphyrinogen_deCOase"/>
</dbReference>
<feature type="domain" description="Uroporphyrinogen decarboxylase (URO-D)" evidence="1">
    <location>
        <begin position="214"/>
        <end position="415"/>
    </location>
</feature>
<dbReference type="GO" id="GO:0008168">
    <property type="term" value="F:methyltransferase activity"/>
    <property type="evidence" value="ECO:0007669"/>
    <property type="project" value="UniProtKB-KW"/>
</dbReference>
<dbReference type="Proteomes" id="UP000266441">
    <property type="component" value="Unassembled WGS sequence"/>
</dbReference>
<evidence type="ECO:0000313" key="3">
    <source>
        <dbReference type="Proteomes" id="UP000266441"/>
    </source>
</evidence>
<proteinExistence type="predicted"/>
<dbReference type="Gene3D" id="3.20.20.210">
    <property type="match status" value="1"/>
</dbReference>
<dbReference type="GO" id="GO:0004853">
    <property type="term" value="F:uroporphyrinogen decarboxylase activity"/>
    <property type="evidence" value="ECO:0007669"/>
    <property type="project" value="InterPro"/>
</dbReference>
<dbReference type="GO" id="GO:0006779">
    <property type="term" value="P:porphyrin-containing compound biosynthetic process"/>
    <property type="evidence" value="ECO:0007669"/>
    <property type="project" value="InterPro"/>
</dbReference>
<reference evidence="2 3" key="1">
    <citation type="journal article" date="2015" name="Int. J. Syst. Evol. Microbiol.">
        <title>Mariniphaga sediminis sp. nov., isolated from coastal sediment.</title>
        <authorList>
            <person name="Wang F.Q."/>
            <person name="Shen Q.Y."/>
            <person name="Chen G.J."/>
            <person name="Du Z.J."/>
        </authorList>
    </citation>
    <scope>NUCLEOTIDE SEQUENCE [LARGE SCALE GENOMIC DNA]</scope>
    <source>
        <strain evidence="2 3">SY21</strain>
    </source>
</reference>
<dbReference type="PANTHER" id="PTHR47099:SF1">
    <property type="entry name" value="METHYLCOBAMIDE:COM METHYLTRANSFERASE MTBA"/>
    <property type="match status" value="1"/>
</dbReference>
<name>A0A399CXQ8_9BACT</name>
<sequence length="422" mass="48104">MNSKEQFLKAINHRQPDRVVIDFGSTAVTGIHVHAISRLRRHFGLQRKPIRVIEPFQMLGEVGWELIDSIGIDVIGAWGKNNMFGFNNHGPYKEWKTPWGQRVMVPMNFNVSYSEDGDVLMHPEGDTSIPPSARMPKTGYFFDAIIRQNPIEEEKLNAEDNLEEFGLISDQELEHWRVEIDKAYFSGKAVVAAFGGTALGDIALVPGMQLRNPKGIRDVAEWYMSTISRPKHIKKIFEKQAEIAIENLRRIYAVVGNKVDAVFMCGTDFGTQDSTFCSLEQFEEIWLPYYKKMNDWIHYNTQWKTFKHSCGAVEPFLEGFIRAGFDILNPVQINAAGMEPKKLKEKYGRDLVFWGGGVDTQKVLPFGTPQEVREQVLRNCEIFIKDGGFIFNTVHNIQANVPVENIVAMLEAIKEFNGRGRN</sequence>
<keyword evidence="3" id="KW-1185">Reference proteome</keyword>
<dbReference type="EMBL" id="QWET01000013">
    <property type="protein sequence ID" value="RIH64137.1"/>
    <property type="molecule type" value="Genomic_DNA"/>
</dbReference>
<dbReference type="OrthoDB" id="9815759at2"/>
<dbReference type="AlphaFoldDB" id="A0A399CXQ8"/>
<keyword evidence="2" id="KW-0808">Transferase</keyword>
<protein>
    <submittedName>
        <fullName evidence="2">Methyltransferase</fullName>
    </submittedName>
</protein>
<keyword evidence="2" id="KW-0489">Methyltransferase</keyword>
<dbReference type="Pfam" id="PF01208">
    <property type="entry name" value="URO-D"/>
    <property type="match status" value="1"/>
</dbReference>
<dbReference type="InterPro" id="IPR052024">
    <property type="entry name" value="Methanogen_methyltrans"/>
</dbReference>
<dbReference type="PANTHER" id="PTHR47099">
    <property type="entry name" value="METHYLCOBAMIDE:COM METHYLTRANSFERASE MTBA"/>
    <property type="match status" value="1"/>
</dbReference>
<evidence type="ECO:0000313" key="2">
    <source>
        <dbReference type="EMBL" id="RIH64137.1"/>
    </source>
</evidence>
<comment type="caution">
    <text evidence="2">The sequence shown here is derived from an EMBL/GenBank/DDBJ whole genome shotgun (WGS) entry which is preliminary data.</text>
</comment>
<evidence type="ECO:0000259" key="1">
    <source>
        <dbReference type="Pfam" id="PF01208"/>
    </source>
</evidence>
<dbReference type="InterPro" id="IPR038071">
    <property type="entry name" value="UROD/MetE-like_sf"/>
</dbReference>
<dbReference type="GO" id="GO:0032259">
    <property type="term" value="P:methylation"/>
    <property type="evidence" value="ECO:0007669"/>
    <property type="project" value="UniProtKB-KW"/>
</dbReference>
<accession>A0A399CXQ8</accession>